<comment type="caution">
    <text evidence="4">The sequence shown here is derived from an EMBL/GenBank/DDBJ whole genome shotgun (WGS) entry which is preliminary data.</text>
</comment>
<dbReference type="PROSITE" id="PS01031">
    <property type="entry name" value="SHSP"/>
    <property type="match status" value="1"/>
</dbReference>
<reference evidence="4" key="2">
    <citation type="submission" date="2020-09" db="EMBL/GenBank/DDBJ databases">
        <authorList>
            <person name="Sun Q."/>
            <person name="Zhou Y."/>
        </authorList>
    </citation>
    <scope>NUCLEOTIDE SEQUENCE</scope>
    <source>
        <strain evidence="4">CGMCC 1.12408</strain>
    </source>
</reference>
<evidence type="ECO:0000259" key="3">
    <source>
        <dbReference type="PROSITE" id="PS01031"/>
    </source>
</evidence>
<dbReference type="Proteomes" id="UP000613512">
    <property type="component" value="Unassembled WGS sequence"/>
</dbReference>
<sequence length="144" mass="16669">MDPFKQMSEWKRNMDHFFGEDFWGQFEGILKPTIPQINLYQTDNEILCIASIPGLTDLDKIDIFVNYTQLELRGTIDIGYSGGTVVSEEILQGVFERTVTLPFPVRSDKIKATYSHGLLYIQLHRFISDSSQKHRIKVELLKDK</sequence>
<organism evidence="4 5">
    <name type="scientific">Ornithinibacillus halotolerans</name>
    <dbReference type="NCBI Taxonomy" id="1274357"/>
    <lineage>
        <taxon>Bacteria</taxon>
        <taxon>Bacillati</taxon>
        <taxon>Bacillota</taxon>
        <taxon>Bacilli</taxon>
        <taxon>Bacillales</taxon>
        <taxon>Bacillaceae</taxon>
        <taxon>Ornithinibacillus</taxon>
    </lineage>
</organism>
<dbReference type="InterPro" id="IPR008978">
    <property type="entry name" value="HSP20-like_chaperone"/>
</dbReference>
<dbReference type="EMBL" id="BMEY01000008">
    <property type="protein sequence ID" value="GGA75632.1"/>
    <property type="molecule type" value="Genomic_DNA"/>
</dbReference>
<feature type="domain" description="SHSP" evidence="3">
    <location>
        <begin position="28"/>
        <end position="141"/>
    </location>
</feature>
<dbReference type="CDD" id="cd06464">
    <property type="entry name" value="ACD_sHsps-like"/>
    <property type="match status" value="1"/>
</dbReference>
<evidence type="ECO:0000256" key="1">
    <source>
        <dbReference type="PROSITE-ProRule" id="PRU00285"/>
    </source>
</evidence>
<evidence type="ECO:0000256" key="2">
    <source>
        <dbReference type="RuleBase" id="RU003616"/>
    </source>
</evidence>
<dbReference type="InterPro" id="IPR002068">
    <property type="entry name" value="A-crystallin/Hsp20_dom"/>
</dbReference>
<comment type="similarity">
    <text evidence="1 2">Belongs to the small heat shock protein (HSP20) family.</text>
</comment>
<dbReference type="Pfam" id="PF00011">
    <property type="entry name" value="HSP20"/>
    <property type="match status" value="1"/>
</dbReference>
<evidence type="ECO:0000313" key="4">
    <source>
        <dbReference type="EMBL" id="GGA75632.1"/>
    </source>
</evidence>
<gene>
    <name evidence="4" type="ORF">GCM10008025_19150</name>
</gene>
<protein>
    <recommendedName>
        <fullName evidence="3">SHSP domain-containing protein</fullName>
    </recommendedName>
</protein>
<dbReference type="AlphaFoldDB" id="A0A916W836"/>
<keyword evidence="5" id="KW-1185">Reference proteome</keyword>
<dbReference type="SUPFAM" id="SSF49764">
    <property type="entry name" value="HSP20-like chaperones"/>
    <property type="match status" value="1"/>
</dbReference>
<dbReference type="Gene3D" id="2.60.40.790">
    <property type="match status" value="1"/>
</dbReference>
<reference evidence="4" key="1">
    <citation type="journal article" date="2014" name="Int. J. Syst. Evol. Microbiol.">
        <title>Complete genome sequence of Corynebacterium casei LMG S-19264T (=DSM 44701T), isolated from a smear-ripened cheese.</title>
        <authorList>
            <consortium name="US DOE Joint Genome Institute (JGI-PGF)"/>
            <person name="Walter F."/>
            <person name="Albersmeier A."/>
            <person name="Kalinowski J."/>
            <person name="Ruckert C."/>
        </authorList>
    </citation>
    <scope>NUCLEOTIDE SEQUENCE</scope>
    <source>
        <strain evidence="4">CGMCC 1.12408</strain>
    </source>
</reference>
<name>A0A916W836_9BACI</name>
<accession>A0A916W836</accession>
<proteinExistence type="inferred from homology"/>
<dbReference type="RefSeq" id="WP_188384442.1">
    <property type="nucleotide sequence ID" value="NZ_BMEY01000008.1"/>
</dbReference>
<evidence type="ECO:0000313" key="5">
    <source>
        <dbReference type="Proteomes" id="UP000613512"/>
    </source>
</evidence>